<proteinExistence type="predicted"/>
<evidence type="ECO:0000256" key="1">
    <source>
        <dbReference type="SAM" id="Phobius"/>
    </source>
</evidence>
<protein>
    <submittedName>
        <fullName evidence="2">Putative 3TM holin</fullName>
    </submittedName>
</protein>
<keyword evidence="1" id="KW-0472">Membrane</keyword>
<dbReference type="Pfam" id="PF05449">
    <property type="entry name" value="Phage_holin_3_7"/>
    <property type="match status" value="1"/>
</dbReference>
<evidence type="ECO:0000313" key="3">
    <source>
        <dbReference type="Proteomes" id="UP000294692"/>
    </source>
</evidence>
<keyword evidence="3" id="KW-1185">Reference proteome</keyword>
<name>A0A4V2VQW2_9BURK</name>
<feature type="transmembrane region" description="Helical" evidence="1">
    <location>
        <begin position="28"/>
        <end position="50"/>
    </location>
</feature>
<keyword evidence="1" id="KW-1133">Transmembrane helix</keyword>
<dbReference type="OrthoDB" id="8667277at2"/>
<reference evidence="2 3" key="1">
    <citation type="submission" date="2019-03" db="EMBL/GenBank/DDBJ databases">
        <title>Genomic Encyclopedia of Type Strains, Phase IV (KMG-IV): sequencing the most valuable type-strain genomes for metagenomic binning, comparative biology and taxonomic classification.</title>
        <authorList>
            <person name="Goeker M."/>
        </authorList>
    </citation>
    <scope>NUCLEOTIDE SEQUENCE [LARGE SCALE GENOMIC DNA]</scope>
    <source>
        <strain evidence="2 3">DSM 100048</strain>
    </source>
</reference>
<evidence type="ECO:0000313" key="2">
    <source>
        <dbReference type="EMBL" id="TCU96119.1"/>
    </source>
</evidence>
<dbReference type="Proteomes" id="UP000294692">
    <property type="component" value="Unassembled WGS sequence"/>
</dbReference>
<dbReference type="AlphaFoldDB" id="A0A4V2VQW2"/>
<organism evidence="2 3">
    <name type="scientific">Paracandidimonas soli</name>
    <dbReference type="NCBI Taxonomy" id="1917182"/>
    <lineage>
        <taxon>Bacteria</taxon>
        <taxon>Pseudomonadati</taxon>
        <taxon>Pseudomonadota</taxon>
        <taxon>Betaproteobacteria</taxon>
        <taxon>Burkholderiales</taxon>
        <taxon>Alcaligenaceae</taxon>
        <taxon>Paracandidimonas</taxon>
    </lineage>
</organism>
<dbReference type="InterPro" id="IPR008473">
    <property type="entry name" value="Phage_holin_3_7"/>
</dbReference>
<comment type="caution">
    <text evidence="2">The sequence shown here is derived from an EMBL/GenBank/DDBJ whole genome shotgun (WGS) entry which is preliminary data.</text>
</comment>
<dbReference type="RefSeq" id="WP_132477594.1">
    <property type="nucleotide sequence ID" value="NZ_JBHRVM010000001.1"/>
</dbReference>
<keyword evidence="1" id="KW-0812">Transmembrane</keyword>
<sequence length="85" mass="9435">MELILVLSWLFVAGRLICYRRNGARYRFWVSLGAYFLMTGAFSRAVLVAVDNQPAHWSEAVVAMGLAALAWRSRGNVACLLGRSS</sequence>
<dbReference type="EMBL" id="SMBX01000007">
    <property type="protein sequence ID" value="TCU96119.1"/>
    <property type="molecule type" value="Genomic_DNA"/>
</dbReference>
<gene>
    <name evidence="2" type="ORF">EV686_107177</name>
</gene>
<accession>A0A4V2VQW2</accession>